<dbReference type="EMBL" id="JAMSKV010000007">
    <property type="protein sequence ID" value="MCQ8278737.1"/>
    <property type="molecule type" value="Genomic_DNA"/>
</dbReference>
<reference evidence="8 9" key="1">
    <citation type="submission" date="2022-06" db="EMBL/GenBank/DDBJ databases">
        <title>Endosaccharibacter gen. nov., sp. nov., endophytic bacteria isolated from sugarcane.</title>
        <authorList>
            <person name="Pitiwittayakul N."/>
            <person name="Yukphan P."/>
            <person name="Charoenyingcharoen P."/>
            <person name="Tanasupawat S."/>
        </authorList>
    </citation>
    <scope>NUCLEOTIDE SEQUENCE [LARGE SCALE GENOMIC DNA]</scope>
    <source>
        <strain evidence="8 9">KSS8</strain>
    </source>
</reference>
<dbReference type="Proteomes" id="UP001524587">
    <property type="component" value="Unassembled WGS sequence"/>
</dbReference>
<feature type="transmembrane region" description="Helical" evidence="6">
    <location>
        <begin position="121"/>
        <end position="142"/>
    </location>
</feature>
<accession>A0ABT1W784</accession>
<comment type="subcellular location">
    <subcellularLocation>
        <location evidence="1">Membrane</location>
        <topology evidence="1">Multi-pass membrane protein</topology>
    </subcellularLocation>
</comment>
<feature type="transmembrane region" description="Helical" evidence="6">
    <location>
        <begin position="319"/>
        <end position="344"/>
    </location>
</feature>
<evidence type="ECO:0000313" key="8">
    <source>
        <dbReference type="EMBL" id="MCQ8278737.1"/>
    </source>
</evidence>
<keyword evidence="3 6" id="KW-0812">Transmembrane</keyword>
<keyword evidence="9" id="KW-1185">Reference proteome</keyword>
<protein>
    <submittedName>
        <fullName evidence="8">Amino acid permease</fullName>
    </submittedName>
</protein>
<dbReference type="PIRSF" id="PIRSF006060">
    <property type="entry name" value="AA_transporter"/>
    <property type="match status" value="1"/>
</dbReference>
<feature type="transmembrane region" description="Helical" evidence="6">
    <location>
        <begin position="154"/>
        <end position="173"/>
    </location>
</feature>
<evidence type="ECO:0000256" key="3">
    <source>
        <dbReference type="ARBA" id="ARBA00022692"/>
    </source>
</evidence>
<organism evidence="8 9">
    <name type="scientific">Endosaccharibacter trunci</name>
    <dbReference type="NCBI Taxonomy" id="2812733"/>
    <lineage>
        <taxon>Bacteria</taxon>
        <taxon>Pseudomonadati</taxon>
        <taxon>Pseudomonadota</taxon>
        <taxon>Alphaproteobacteria</taxon>
        <taxon>Acetobacterales</taxon>
        <taxon>Acetobacteraceae</taxon>
        <taxon>Endosaccharibacter</taxon>
    </lineage>
</organism>
<evidence type="ECO:0000256" key="5">
    <source>
        <dbReference type="ARBA" id="ARBA00023136"/>
    </source>
</evidence>
<evidence type="ECO:0000259" key="7">
    <source>
        <dbReference type="Pfam" id="PF00324"/>
    </source>
</evidence>
<name>A0ABT1W784_9PROT</name>
<dbReference type="InterPro" id="IPR004841">
    <property type="entry name" value="AA-permease/SLC12A_dom"/>
</dbReference>
<evidence type="ECO:0000256" key="4">
    <source>
        <dbReference type="ARBA" id="ARBA00022989"/>
    </source>
</evidence>
<feature type="transmembrane region" description="Helical" evidence="6">
    <location>
        <begin position="350"/>
        <end position="371"/>
    </location>
</feature>
<dbReference type="InterPro" id="IPR004840">
    <property type="entry name" value="Amino_acid_permease_CS"/>
</dbReference>
<sequence>MSGLQRTLSSGQLSMIAIGGAIGTGLFLGSGFAISLAGPSVLLSYAIGALIALLLMRALAEMTVTDPGTGSFGTLAGRYLGDTAGYLVRYAYWSANVLAVGTEVTAVALYMRFWLPDLPGWWWIAGFSAALIGINAVSVRVFGSVEYLFSSVKIAAILVFLLLGLFTILHPHGADIGPHLYLSAGGFFPHGIGGMWVAAVVSIFSYLGIETIAVAAGEAQDPQRAITRALRSTIARLVFFYLATLAVMLAVMPWTRASSSVSPFVMVMAQSGVPWAASLMNAVILVAALSAMNSQIFAASRMLYGLSEAGQAPKSLSRVTRFGVPLPALLSSSVGIAFAALVFVCAPARAFGAMIAVSIFGALFTWAMIFATHLRFRAVRRAGWSWGSALGLGLMLAILVTTPFTEAFRLTLAYGTPFLAVMAGLRSFGRRRQGSGRQAAPRLGADEAP</sequence>
<evidence type="ECO:0000256" key="2">
    <source>
        <dbReference type="ARBA" id="ARBA00022448"/>
    </source>
</evidence>
<feature type="transmembrane region" description="Helical" evidence="6">
    <location>
        <begin position="383"/>
        <end position="401"/>
    </location>
</feature>
<feature type="transmembrane region" description="Helical" evidence="6">
    <location>
        <begin position="407"/>
        <end position="428"/>
    </location>
</feature>
<feature type="transmembrane region" description="Helical" evidence="6">
    <location>
        <begin position="237"/>
        <end position="255"/>
    </location>
</feature>
<gene>
    <name evidence="8" type="ORF">NFI95_09755</name>
</gene>
<feature type="domain" description="Amino acid permease/ SLC12A" evidence="7">
    <location>
        <begin position="13"/>
        <end position="409"/>
    </location>
</feature>
<keyword evidence="2" id="KW-0813">Transport</keyword>
<evidence type="ECO:0000313" key="9">
    <source>
        <dbReference type="Proteomes" id="UP001524587"/>
    </source>
</evidence>
<keyword evidence="4 6" id="KW-1133">Transmembrane helix</keyword>
<keyword evidence="5 6" id="KW-0472">Membrane</keyword>
<feature type="transmembrane region" description="Helical" evidence="6">
    <location>
        <begin position="12"/>
        <end position="36"/>
    </location>
</feature>
<evidence type="ECO:0000256" key="6">
    <source>
        <dbReference type="SAM" id="Phobius"/>
    </source>
</evidence>
<dbReference type="PANTHER" id="PTHR43495">
    <property type="entry name" value="GABA PERMEASE"/>
    <property type="match status" value="1"/>
</dbReference>
<dbReference type="PANTHER" id="PTHR43495:SF5">
    <property type="entry name" value="GAMMA-AMINOBUTYRIC ACID PERMEASE"/>
    <property type="match status" value="1"/>
</dbReference>
<evidence type="ECO:0000256" key="1">
    <source>
        <dbReference type="ARBA" id="ARBA00004141"/>
    </source>
</evidence>
<feature type="transmembrane region" description="Helical" evidence="6">
    <location>
        <begin position="90"/>
        <end position="115"/>
    </location>
</feature>
<feature type="transmembrane region" description="Helical" evidence="6">
    <location>
        <begin position="275"/>
        <end position="298"/>
    </location>
</feature>
<dbReference type="Gene3D" id="1.20.1740.10">
    <property type="entry name" value="Amino acid/polyamine transporter I"/>
    <property type="match status" value="1"/>
</dbReference>
<feature type="transmembrane region" description="Helical" evidence="6">
    <location>
        <begin position="193"/>
        <end position="216"/>
    </location>
</feature>
<dbReference type="Pfam" id="PF00324">
    <property type="entry name" value="AA_permease"/>
    <property type="match status" value="1"/>
</dbReference>
<dbReference type="RefSeq" id="WP_422864214.1">
    <property type="nucleotide sequence ID" value="NZ_JAMSKV010000007.1"/>
</dbReference>
<dbReference type="PROSITE" id="PS00218">
    <property type="entry name" value="AMINO_ACID_PERMEASE_1"/>
    <property type="match status" value="1"/>
</dbReference>
<comment type="caution">
    <text evidence="8">The sequence shown here is derived from an EMBL/GenBank/DDBJ whole genome shotgun (WGS) entry which is preliminary data.</text>
</comment>
<feature type="transmembrane region" description="Helical" evidence="6">
    <location>
        <begin position="42"/>
        <end position="60"/>
    </location>
</feature>
<proteinExistence type="predicted"/>